<dbReference type="STRING" id="101091.A0A1C7MWZ0"/>
<dbReference type="PANTHER" id="PTHR46579">
    <property type="entry name" value="F5/8 TYPE C DOMAIN-CONTAINING PROTEIN-RELATED"/>
    <property type="match status" value="1"/>
</dbReference>
<dbReference type="EMBL" id="LUGH01001570">
    <property type="protein sequence ID" value="OBZ80959.1"/>
    <property type="molecule type" value="Genomic_DNA"/>
</dbReference>
<comment type="caution">
    <text evidence="1">The sequence shown here is derived from an EMBL/GenBank/DDBJ whole genome shotgun (WGS) entry which is preliminary data.</text>
</comment>
<name>A0A1C7MWZ0_9FUNG</name>
<sequence length="252" mass="28899">MINLPAQRKVVGFITYNSINACHKCKKQFDAIIAGDKARDFSNFDVDNWIRRTCEEHKEYAKEWLKTSSEAERKRKEKENGTHWSVLLDLPYFDPIRYVGIDIMHNLLLGLTKKMATIWTNPTTVGRNTVPPMLSPARLKEMQSLLEQKLVLPLGHAGSSIAREIAIGDGFSHFKAEEWATWLLVLSPYQLPQRISKKAYDHHMLLVKASRILLAPSLSLSELDQAHEYMKSFLVGFEAVYPNKFLITANFH</sequence>
<keyword evidence="2" id="KW-1185">Reference proteome</keyword>
<dbReference type="Proteomes" id="UP000093000">
    <property type="component" value="Unassembled WGS sequence"/>
</dbReference>
<organism evidence="1 2">
    <name type="scientific">Choanephora cucurbitarum</name>
    <dbReference type="NCBI Taxonomy" id="101091"/>
    <lineage>
        <taxon>Eukaryota</taxon>
        <taxon>Fungi</taxon>
        <taxon>Fungi incertae sedis</taxon>
        <taxon>Mucoromycota</taxon>
        <taxon>Mucoromycotina</taxon>
        <taxon>Mucoromycetes</taxon>
        <taxon>Mucorales</taxon>
        <taxon>Mucorineae</taxon>
        <taxon>Choanephoraceae</taxon>
        <taxon>Choanephoroideae</taxon>
        <taxon>Choanephora</taxon>
    </lineage>
</organism>
<dbReference type="PANTHER" id="PTHR46579:SF2">
    <property type="entry name" value="C2H2-TYPE DOMAIN-CONTAINING PROTEIN"/>
    <property type="match status" value="1"/>
</dbReference>
<proteinExistence type="predicted"/>
<feature type="non-terminal residue" evidence="1">
    <location>
        <position position="252"/>
    </location>
</feature>
<reference evidence="1 2" key="1">
    <citation type="submission" date="2016-03" db="EMBL/GenBank/DDBJ databases">
        <title>Choanephora cucurbitarum.</title>
        <authorList>
            <person name="Min B."/>
            <person name="Park H."/>
            <person name="Park J.-H."/>
            <person name="Shin H.-D."/>
            <person name="Choi I.-G."/>
        </authorList>
    </citation>
    <scope>NUCLEOTIDE SEQUENCE [LARGE SCALE GENOMIC DNA]</scope>
    <source>
        <strain evidence="1 2">KUS-F28377</strain>
    </source>
</reference>
<dbReference type="AlphaFoldDB" id="A0A1C7MWZ0"/>
<dbReference type="OrthoDB" id="2288877at2759"/>
<evidence type="ECO:0000313" key="1">
    <source>
        <dbReference type="EMBL" id="OBZ80959.1"/>
    </source>
</evidence>
<evidence type="ECO:0000313" key="2">
    <source>
        <dbReference type="Proteomes" id="UP000093000"/>
    </source>
</evidence>
<gene>
    <name evidence="1" type="ORF">A0J61_10992</name>
</gene>
<dbReference type="InParanoid" id="A0A1C7MWZ0"/>
<protein>
    <submittedName>
        <fullName evidence="1">Uncharacterized protein</fullName>
    </submittedName>
</protein>
<accession>A0A1C7MWZ0</accession>